<evidence type="ECO:0000313" key="2">
    <source>
        <dbReference type="EMBL" id="WDD97614.1"/>
    </source>
</evidence>
<sequence>MDNLDQTQTQSPKVSPLLVAGGLIIATIGGVVGWQYFREKPPAVPEQVQVQPAPAPVIEPEVIEPEVEILPEPELAETEQIQAPEHEVELVEVEALPTLDESDLWLQEKLPTMTWRKELLKLVIDDDMIRRFVVFTDNFAQGVLAYEHSPFVRPVTSFSAKETKTFDNKHQQVWEWDENSVRRFSLYVDLLRSMESERLVDWYMELKPLINEAYSELGYPDEDFTHTLQDAITRVLDMEIPKETMEVIRPSVMFRYKDPEIEAMDDADKLLLRLGKENLLVIKSVLLELNEKLARAESNS</sequence>
<keyword evidence="3" id="KW-1185">Reference proteome</keyword>
<reference evidence="2 3" key="2">
    <citation type="journal article" date="2022" name="Mar. Drugs">
        <title>Bioassay-Guided Fractionation Leads to the Detection of Cholic Acid Generated by the Rare Thalassomonas sp.</title>
        <authorList>
            <person name="Pheiffer F."/>
            <person name="Schneider Y.K."/>
            <person name="Hansen E.H."/>
            <person name="Andersen J.H."/>
            <person name="Isaksson J."/>
            <person name="Busche T."/>
            <person name="R C."/>
            <person name="Kalinowski J."/>
            <person name="Zyl L.V."/>
            <person name="Trindade M."/>
        </authorList>
    </citation>
    <scope>NUCLEOTIDE SEQUENCE [LARGE SCALE GENOMIC DNA]</scope>
    <source>
        <strain evidence="2 3">A5K-106</strain>
    </source>
</reference>
<reference evidence="2 3" key="1">
    <citation type="journal article" date="2015" name="Genome Announc.">
        <title>Draft Genome Sequences of Marine Isolates of Thalassomonas viridans and Thalassomonas actiniarum.</title>
        <authorList>
            <person name="Olonade I."/>
            <person name="van Zyl L.J."/>
            <person name="Trindade M."/>
        </authorList>
    </citation>
    <scope>NUCLEOTIDE SEQUENCE [LARGE SCALE GENOMIC DNA]</scope>
    <source>
        <strain evidence="2 3">A5K-106</strain>
    </source>
</reference>
<evidence type="ECO:0000313" key="3">
    <source>
        <dbReference type="Proteomes" id="UP000032568"/>
    </source>
</evidence>
<keyword evidence="1" id="KW-1133">Transmembrane helix</keyword>
<dbReference type="Proteomes" id="UP000032568">
    <property type="component" value="Chromosome"/>
</dbReference>
<dbReference type="RefSeq" id="WP_044835076.1">
    <property type="nucleotide sequence ID" value="NZ_CP059735.1"/>
</dbReference>
<keyword evidence="1" id="KW-0472">Membrane</keyword>
<name>A0AAF0C2C3_9GAMM</name>
<keyword evidence="1" id="KW-0812">Transmembrane</keyword>
<dbReference type="Pfam" id="PF11219">
    <property type="entry name" value="DUF3014"/>
    <property type="match status" value="1"/>
</dbReference>
<protein>
    <submittedName>
        <fullName evidence="2">DUF3014 domain-containing protein</fullName>
    </submittedName>
</protein>
<dbReference type="AlphaFoldDB" id="A0AAF0C2C3"/>
<feature type="transmembrane region" description="Helical" evidence="1">
    <location>
        <begin position="17"/>
        <end position="37"/>
    </location>
</feature>
<accession>A0AAF0C2C3</accession>
<dbReference type="EMBL" id="CP059735">
    <property type="protein sequence ID" value="WDD97614.1"/>
    <property type="molecule type" value="Genomic_DNA"/>
</dbReference>
<proteinExistence type="predicted"/>
<dbReference type="KEGG" id="tact:SG35_020190"/>
<gene>
    <name evidence="2" type="ORF">SG35_020190</name>
</gene>
<evidence type="ECO:0000256" key="1">
    <source>
        <dbReference type="SAM" id="Phobius"/>
    </source>
</evidence>
<organism evidence="2 3">
    <name type="scientific">Thalassomonas actiniarum</name>
    <dbReference type="NCBI Taxonomy" id="485447"/>
    <lineage>
        <taxon>Bacteria</taxon>
        <taxon>Pseudomonadati</taxon>
        <taxon>Pseudomonadota</taxon>
        <taxon>Gammaproteobacteria</taxon>
        <taxon>Alteromonadales</taxon>
        <taxon>Colwelliaceae</taxon>
        <taxon>Thalassomonas</taxon>
    </lineage>
</organism>
<dbReference type="InterPro" id="IPR021382">
    <property type="entry name" value="DUF3014"/>
</dbReference>